<evidence type="ECO:0000256" key="5">
    <source>
        <dbReference type="ARBA" id="ARBA00023004"/>
    </source>
</evidence>
<dbReference type="GO" id="GO:0006826">
    <property type="term" value="P:iron ion transport"/>
    <property type="evidence" value="ECO:0007669"/>
    <property type="project" value="UniProtKB-KW"/>
</dbReference>
<evidence type="ECO:0000256" key="10">
    <source>
        <dbReference type="SAM" id="Phobius"/>
    </source>
</evidence>
<dbReference type="InterPro" id="IPR012910">
    <property type="entry name" value="Plug_dom"/>
</dbReference>
<evidence type="ECO:0000256" key="8">
    <source>
        <dbReference type="ARBA" id="ARBA00023136"/>
    </source>
</evidence>
<keyword evidence="2" id="KW-0813">Transport</keyword>
<evidence type="ECO:0000259" key="11">
    <source>
        <dbReference type="Pfam" id="PF00593"/>
    </source>
</evidence>
<evidence type="ECO:0000256" key="4">
    <source>
        <dbReference type="ARBA" id="ARBA00022692"/>
    </source>
</evidence>
<keyword evidence="9" id="KW-0998">Cell outer membrane</keyword>
<dbReference type="PANTHER" id="PTHR32552:SF81">
    <property type="entry name" value="TONB-DEPENDENT OUTER MEMBRANE RECEPTOR"/>
    <property type="match status" value="1"/>
</dbReference>
<protein>
    <submittedName>
        <fullName evidence="13">TonB-dependent receptor</fullName>
    </submittedName>
</protein>
<dbReference type="Pfam" id="PF00593">
    <property type="entry name" value="TonB_dep_Rec_b-barrel"/>
    <property type="match status" value="1"/>
</dbReference>
<keyword evidence="5" id="KW-0408">Iron</keyword>
<dbReference type="GO" id="GO:0009279">
    <property type="term" value="C:cell outer membrane"/>
    <property type="evidence" value="ECO:0007669"/>
    <property type="project" value="UniProtKB-SubCell"/>
</dbReference>
<evidence type="ECO:0000256" key="9">
    <source>
        <dbReference type="ARBA" id="ARBA00023237"/>
    </source>
</evidence>
<dbReference type="Pfam" id="PF07715">
    <property type="entry name" value="Plug"/>
    <property type="match status" value="1"/>
</dbReference>
<keyword evidence="4 10" id="KW-0812">Transmembrane</keyword>
<keyword evidence="7" id="KW-0798">TonB box</keyword>
<keyword evidence="13" id="KW-0675">Receptor</keyword>
<dbReference type="InterPro" id="IPR000531">
    <property type="entry name" value="Beta-barrel_TonB"/>
</dbReference>
<dbReference type="Gene3D" id="2.40.170.20">
    <property type="entry name" value="TonB-dependent receptor, beta-barrel domain"/>
    <property type="match status" value="1"/>
</dbReference>
<keyword evidence="10" id="KW-1133">Transmembrane helix</keyword>
<dbReference type="SUPFAM" id="SSF56935">
    <property type="entry name" value="Porins"/>
    <property type="match status" value="1"/>
</dbReference>
<name>A0A3B1ATM6_9ZZZZ</name>
<dbReference type="Gene3D" id="2.170.130.10">
    <property type="entry name" value="TonB-dependent receptor, plug domain"/>
    <property type="match status" value="1"/>
</dbReference>
<dbReference type="AlphaFoldDB" id="A0A3B1ATM6"/>
<reference evidence="13" key="1">
    <citation type="submission" date="2018-06" db="EMBL/GenBank/DDBJ databases">
        <authorList>
            <person name="Zhirakovskaya E."/>
        </authorList>
    </citation>
    <scope>NUCLEOTIDE SEQUENCE</scope>
</reference>
<dbReference type="PANTHER" id="PTHR32552">
    <property type="entry name" value="FERRICHROME IRON RECEPTOR-RELATED"/>
    <property type="match status" value="1"/>
</dbReference>
<dbReference type="EMBL" id="UOFW01000195">
    <property type="protein sequence ID" value="VAX07122.1"/>
    <property type="molecule type" value="Genomic_DNA"/>
</dbReference>
<dbReference type="InterPro" id="IPR037066">
    <property type="entry name" value="Plug_dom_sf"/>
</dbReference>
<keyword evidence="8 10" id="KW-0472">Membrane</keyword>
<evidence type="ECO:0000256" key="2">
    <source>
        <dbReference type="ARBA" id="ARBA00022448"/>
    </source>
</evidence>
<evidence type="ECO:0000256" key="3">
    <source>
        <dbReference type="ARBA" id="ARBA00022496"/>
    </source>
</evidence>
<evidence type="ECO:0000256" key="1">
    <source>
        <dbReference type="ARBA" id="ARBA00004571"/>
    </source>
</evidence>
<feature type="domain" description="TonB-dependent receptor plug" evidence="12">
    <location>
        <begin position="61"/>
        <end position="168"/>
    </location>
</feature>
<evidence type="ECO:0000259" key="12">
    <source>
        <dbReference type="Pfam" id="PF07715"/>
    </source>
</evidence>
<keyword evidence="3" id="KW-0410">Iron transport</keyword>
<keyword evidence="6" id="KW-0406">Ion transport</keyword>
<feature type="transmembrane region" description="Helical" evidence="10">
    <location>
        <begin position="12"/>
        <end position="33"/>
    </location>
</feature>
<organism evidence="13">
    <name type="scientific">hydrothermal vent metagenome</name>
    <dbReference type="NCBI Taxonomy" id="652676"/>
    <lineage>
        <taxon>unclassified sequences</taxon>
        <taxon>metagenomes</taxon>
        <taxon>ecological metagenomes</taxon>
    </lineage>
</organism>
<evidence type="ECO:0000256" key="6">
    <source>
        <dbReference type="ARBA" id="ARBA00023065"/>
    </source>
</evidence>
<sequence>MTDNTPNKNNDLLKNLLGYSALAGIFFGISMPASAQMNAEKENYAALEEITVTAQKRQQNLQEVGIAISAFSGGMLDKMGVTQSSEVADLVPGVHISGNLAGQNTQFTIRGVTQNDFNDIVESPNAVYLDEGYIAIAQGQSFATFDIDRVEILKGPQGTLFGRNATGGLVHYISRQPTFEGVEGYVDGTVGLFDTPANAESYEIIGALNIPFSDKMAARFAVKYRQHDGYLKNNYPEGQFGGSPGAGAGADLGDDDTFSARSIFLYQPNENLSIRLSGNYSASRLATGPYQSKPTIAVFENVNGMAELVNVIDVAADETRASIAPDGSDYGSDLDNDGIFGLNDPDDAFLTSRFGVGTDFFGYVDADGADFTTSSDFAFKDQGRIDTYGINLNIGWDVNDSMTLTAISDFKDYEKLLFIDVDSAPVNQSANYAAVNATSFTQEVRLNGEGENHRWVGGLFYLNIDNESDNGLKFPVGSVVPGAPFDLASDARLTTNSYSAFGQIEYDINDKLTFIVGARIIREEKDYEFSQNLYFTQSSFEIHQGTPIQIGPLFNGPGGSPSSFVAATGDTLWAGNLQLNYRPNDDLLLFSSIKRGVKAGSFNAQLAGGALVPNLENAIPYKEEILYSYELGFKKTFADGRGRFNGNAFYYDYNDYQAFLFTGVSGIVVNADAEYFGADLELQFMPVEGLLTQLSGSWINATVKDVPLRIGGPIVRDVDPTYTPEFQFSGLVRYEWAAFDGMMSLLADASWSDSFFYNLRNFDADQFDSYFLMNARLGWTNADETLELALQARNLTDARAGTQGFDLATLCGCNEVAYRAPRWFGFNIKYNFN</sequence>
<gene>
    <name evidence="13" type="ORF">MNBD_ALPHA03-2049</name>
</gene>
<dbReference type="InterPro" id="IPR039426">
    <property type="entry name" value="TonB-dep_rcpt-like"/>
</dbReference>
<dbReference type="InterPro" id="IPR036942">
    <property type="entry name" value="Beta-barrel_TonB_sf"/>
</dbReference>
<feature type="domain" description="TonB-dependent receptor-like beta-barrel" evidence="11">
    <location>
        <begin position="337"/>
        <end position="795"/>
    </location>
</feature>
<proteinExistence type="predicted"/>
<evidence type="ECO:0000256" key="7">
    <source>
        <dbReference type="ARBA" id="ARBA00023077"/>
    </source>
</evidence>
<comment type="subcellular location">
    <subcellularLocation>
        <location evidence="1">Cell outer membrane</location>
        <topology evidence="1">Multi-pass membrane protein</topology>
    </subcellularLocation>
</comment>
<evidence type="ECO:0000313" key="13">
    <source>
        <dbReference type="EMBL" id="VAX07122.1"/>
    </source>
</evidence>
<accession>A0A3B1ATM6</accession>